<dbReference type="AlphaFoldDB" id="A0AAD9WMN1"/>
<feature type="chain" id="PRO_5042442642" description="Transmembrane protein" evidence="1">
    <location>
        <begin position="25"/>
        <end position="106"/>
    </location>
</feature>
<dbReference type="Proteomes" id="UP001280121">
    <property type="component" value="Unassembled WGS sequence"/>
</dbReference>
<gene>
    <name evidence="2" type="ORF">Ddye_030568</name>
    <name evidence="3" type="ORF">Ddye_030569</name>
</gene>
<evidence type="ECO:0000313" key="4">
    <source>
        <dbReference type="Proteomes" id="UP001280121"/>
    </source>
</evidence>
<protein>
    <recommendedName>
        <fullName evidence="5">Transmembrane protein</fullName>
    </recommendedName>
</protein>
<proteinExistence type="predicted"/>
<evidence type="ECO:0008006" key="5">
    <source>
        <dbReference type="Google" id="ProtNLM"/>
    </source>
</evidence>
<accession>A0AAD9WMN1</accession>
<dbReference type="EMBL" id="JANJYI010000009">
    <property type="protein sequence ID" value="KAK2635776.1"/>
    <property type="molecule type" value="Genomic_DNA"/>
</dbReference>
<keyword evidence="4" id="KW-1185">Reference proteome</keyword>
<feature type="signal peptide" evidence="1">
    <location>
        <begin position="1"/>
        <end position="24"/>
    </location>
</feature>
<sequence length="106" mass="12299">MAVSSKLLLLVMITLIFIPVPSSQFQNHNHTKLEPVHIDQIPSSTKFHNHSHRFLVRMQRDVKRVAALTHLLSPAKSYEVLQTGRPCFQSCHFSFLHRCSLWVLRL</sequence>
<reference evidence="3" key="1">
    <citation type="journal article" date="2023" name="Plant J.">
        <title>Genome sequences and population genomics provide insights into the demographic history, inbreeding, and mutation load of two 'living fossil' tree species of Dipteronia.</title>
        <authorList>
            <person name="Feng Y."/>
            <person name="Comes H.P."/>
            <person name="Chen J."/>
            <person name="Zhu S."/>
            <person name="Lu R."/>
            <person name="Zhang X."/>
            <person name="Li P."/>
            <person name="Qiu J."/>
            <person name="Olsen K.M."/>
            <person name="Qiu Y."/>
        </authorList>
    </citation>
    <scope>NUCLEOTIDE SEQUENCE</scope>
    <source>
        <strain evidence="3">KIB01</strain>
    </source>
</reference>
<name>A0AAD9WMN1_9ROSI</name>
<organism evidence="3 4">
    <name type="scientific">Dipteronia dyeriana</name>
    <dbReference type="NCBI Taxonomy" id="168575"/>
    <lineage>
        <taxon>Eukaryota</taxon>
        <taxon>Viridiplantae</taxon>
        <taxon>Streptophyta</taxon>
        <taxon>Embryophyta</taxon>
        <taxon>Tracheophyta</taxon>
        <taxon>Spermatophyta</taxon>
        <taxon>Magnoliopsida</taxon>
        <taxon>eudicotyledons</taxon>
        <taxon>Gunneridae</taxon>
        <taxon>Pentapetalae</taxon>
        <taxon>rosids</taxon>
        <taxon>malvids</taxon>
        <taxon>Sapindales</taxon>
        <taxon>Sapindaceae</taxon>
        <taxon>Hippocastanoideae</taxon>
        <taxon>Acereae</taxon>
        <taxon>Dipteronia</taxon>
    </lineage>
</organism>
<comment type="caution">
    <text evidence="3">The sequence shown here is derived from an EMBL/GenBank/DDBJ whole genome shotgun (WGS) entry which is preliminary data.</text>
</comment>
<evidence type="ECO:0000313" key="2">
    <source>
        <dbReference type="EMBL" id="KAK2635776.1"/>
    </source>
</evidence>
<evidence type="ECO:0000313" key="3">
    <source>
        <dbReference type="EMBL" id="KAK2635777.1"/>
    </source>
</evidence>
<dbReference type="EMBL" id="JANJYI010000009">
    <property type="protein sequence ID" value="KAK2635777.1"/>
    <property type="molecule type" value="Genomic_DNA"/>
</dbReference>
<keyword evidence="1" id="KW-0732">Signal</keyword>
<evidence type="ECO:0000256" key="1">
    <source>
        <dbReference type="SAM" id="SignalP"/>
    </source>
</evidence>